<evidence type="ECO:0000256" key="4">
    <source>
        <dbReference type="ARBA" id="ARBA00022833"/>
    </source>
</evidence>
<protein>
    <recommendedName>
        <fullName evidence="10">GATA-type domain-containing protein</fullName>
    </recommendedName>
</protein>
<dbReference type="InterPro" id="IPR013088">
    <property type="entry name" value="Znf_NHR/GATA"/>
</dbReference>
<dbReference type="InterPro" id="IPR000679">
    <property type="entry name" value="Znf_GATA"/>
</dbReference>
<feature type="compositionally biased region" description="Low complexity" evidence="9">
    <location>
        <begin position="443"/>
        <end position="479"/>
    </location>
</feature>
<comment type="subcellular location">
    <subcellularLocation>
        <location evidence="1">Nucleus</location>
    </subcellularLocation>
</comment>
<dbReference type="CDD" id="cd00202">
    <property type="entry name" value="ZnF_GATA"/>
    <property type="match status" value="2"/>
</dbReference>
<feature type="compositionally biased region" description="Polar residues" evidence="9">
    <location>
        <begin position="837"/>
        <end position="849"/>
    </location>
</feature>
<gene>
    <name evidence="11" type="ORF">C8R41DRAFT_74983</name>
</gene>
<dbReference type="EMBL" id="JANVFT010000116">
    <property type="protein sequence ID" value="KAJ4466328.1"/>
    <property type="molecule type" value="Genomic_DNA"/>
</dbReference>
<dbReference type="Proteomes" id="UP001150217">
    <property type="component" value="Unassembled WGS sequence"/>
</dbReference>
<comment type="caution">
    <text evidence="11">The sequence shown here is derived from an EMBL/GenBank/DDBJ whole genome shotgun (WGS) entry which is preliminary data.</text>
</comment>
<dbReference type="PROSITE" id="PS50114">
    <property type="entry name" value="GATA_ZN_FINGER_2"/>
    <property type="match status" value="2"/>
</dbReference>
<feature type="compositionally biased region" description="Polar residues" evidence="9">
    <location>
        <begin position="263"/>
        <end position="295"/>
    </location>
</feature>
<feature type="domain" description="GATA-type" evidence="10">
    <location>
        <begin position="899"/>
        <end position="954"/>
    </location>
</feature>
<feature type="compositionally biased region" description="Low complexity" evidence="9">
    <location>
        <begin position="748"/>
        <end position="807"/>
    </location>
</feature>
<dbReference type="PANTHER" id="PTHR10071">
    <property type="entry name" value="TRANSCRIPTION FACTOR GATA FAMILY MEMBER"/>
    <property type="match status" value="1"/>
</dbReference>
<evidence type="ECO:0000313" key="11">
    <source>
        <dbReference type="EMBL" id="KAJ4466328.1"/>
    </source>
</evidence>
<feature type="compositionally biased region" description="Low complexity" evidence="9">
    <location>
        <begin position="343"/>
        <end position="361"/>
    </location>
</feature>
<feature type="region of interest" description="Disordered" evidence="9">
    <location>
        <begin position="159"/>
        <end position="203"/>
    </location>
</feature>
<feature type="region of interest" description="Disordered" evidence="9">
    <location>
        <begin position="940"/>
        <end position="969"/>
    </location>
</feature>
<feature type="domain" description="GATA-type" evidence="10">
    <location>
        <begin position="981"/>
        <end position="1029"/>
    </location>
</feature>
<evidence type="ECO:0000256" key="3">
    <source>
        <dbReference type="ARBA" id="ARBA00022771"/>
    </source>
</evidence>
<dbReference type="SUPFAM" id="SSF57716">
    <property type="entry name" value="Glucocorticoid receptor-like (DNA-binding domain)"/>
    <property type="match status" value="2"/>
</dbReference>
<keyword evidence="5" id="KW-0805">Transcription regulation</keyword>
<keyword evidence="12" id="KW-1185">Reference proteome</keyword>
<evidence type="ECO:0000256" key="9">
    <source>
        <dbReference type="SAM" id="MobiDB-lite"/>
    </source>
</evidence>
<dbReference type="InterPro" id="IPR013860">
    <property type="entry name" value="AreA_GATA"/>
</dbReference>
<feature type="compositionally biased region" description="Low complexity" evidence="9">
    <location>
        <begin position="706"/>
        <end position="741"/>
    </location>
</feature>
<accession>A0ABQ8UYW0</accession>
<keyword evidence="2" id="KW-0479">Metal-binding</keyword>
<dbReference type="Gene3D" id="3.30.50.10">
    <property type="entry name" value="Erythroid Transcription Factor GATA-1, subunit A"/>
    <property type="match status" value="2"/>
</dbReference>
<evidence type="ECO:0000256" key="7">
    <source>
        <dbReference type="ARBA" id="ARBA00023242"/>
    </source>
</evidence>
<evidence type="ECO:0000256" key="8">
    <source>
        <dbReference type="PROSITE-ProRule" id="PRU00094"/>
    </source>
</evidence>
<feature type="compositionally biased region" description="Basic and acidic residues" evidence="9">
    <location>
        <begin position="581"/>
        <end position="596"/>
    </location>
</feature>
<evidence type="ECO:0000313" key="12">
    <source>
        <dbReference type="Proteomes" id="UP001150217"/>
    </source>
</evidence>
<keyword evidence="4" id="KW-0862">Zinc</keyword>
<feature type="region of interest" description="Disordered" evidence="9">
    <location>
        <begin position="579"/>
        <end position="645"/>
    </location>
</feature>
<evidence type="ECO:0000256" key="1">
    <source>
        <dbReference type="ARBA" id="ARBA00004123"/>
    </source>
</evidence>
<reference evidence="11" key="1">
    <citation type="submission" date="2022-08" db="EMBL/GenBank/DDBJ databases">
        <title>A Global Phylogenomic Analysis of the Shiitake Genus Lentinula.</title>
        <authorList>
            <consortium name="DOE Joint Genome Institute"/>
            <person name="Sierra-Patev S."/>
            <person name="Min B."/>
            <person name="Naranjo-Ortiz M."/>
            <person name="Looney B."/>
            <person name="Konkel Z."/>
            <person name="Slot J.C."/>
            <person name="Sakamoto Y."/>
            <person name="Steenwyk J.L."/>
            <person name="Rokas A."/>
            <person name="Carro J."/>
            <person name="Camarero S."/>
            <person name="Ferreira P."/>
            <person name="Molpeceres G."/>
            <person name="Ruiz-Duenas F.J."/>
            <person name="Serrano A."/>
            <person name="Henrissat B."/>
            <person name="Drula E."/>
            <person name="Hughes K.W."/>
            <person name="Mata J.L."/>
            <person name="Ishikawa N.K."/>
            <person name="Vargas-Isla R."/>
            <person name="Ushijima S."/>
            <person name="Smith C.A."/>
            <person name="Ahrendt S."/>
            <person name="Andreopoulos W."/>
            <person name="He G."/>
            <person name="Labutti K."/>
            <person name="Lipzen A."/>
            <person name="Ng V."/>
            <person name="Riley R."/>
            <person name="Sandor L."/>
            <person name="Barry K."/>
            <person name="Martinez A.T."/>
            <person name="Xiao Y."/>
            <person name="Gibbons J.G."/>
            <person name="Terashima K."/>
            <person name="Grigoriev I.V."/>
            <person name="Hibbett D.S."/>
        </authorList>
    </citation>
    <scope>NUCLEOTIDE SEQUENCE</scope>
    <source>
        <strain evidence="11">RHP3577 ss4</strain>
    </source>
</reference>
<feature type="compositionally biased region" description="Gly residues" evidence="9">
    <location>
        <begin position="950"/>
        <end position="969"/>
    </location>
</feature>
<evidence type="ECO:0000259" key="10">
    <source>
        <dbReference type="PROSITE" id="PS50114"/>
    </source>
</evidence>
<proteinExistence type="predicted"/>
<dbReference type="PROSITE" id="PS00344">
    <property type="entry name" value="GATA_ZN_FINGER_1"/>
    <property type="match status" value="1"/>
</dbReference>
<feature type="compositionally biased region" description="Gly residues" evidence="9">
    <location>
        <begin position="695"/>
        <end position="705"/>
    </location>
</feature>
<feature type="region of interest" description="Disordered" evidence="9">
    <location>
        <begin position="440"/>
        <end position="487"/>
    </location>
</feature>
<dbReference type="InterPro" id="IPR039355">
    <property type="entry name" value="Transcription_factor_GATA"/>
</dbReference>
<organism evidence="11 12">
    <name type="scientific">Lentinula lateritia</name>
    <dbReference type="NCBI Taxonomy" id="40482"/>
    <lineage>
        <taxon>Eukaryota</taxon>
        <taxon>Fungi</taxon>
        <taxon>Dikarya</taxon>
        <taxon>Basidiomycota</taxon>
        <taxon>Agaricomycotina</taxon>
        <taxon>Agaricomycetes</taxon>
        <taxon>Agaricomycetidae</taxon>
        <taxon>Agaricales</taxon>
        <taxon>Marasmiineae</taxon>
        <taxon>Omphalotaceae</taxon>
        <taxon>Lentinula</taxon>
    </lineage>
</organism>
<dbReference type="Pfam" id="PF00320">
    <property type="entry name" value="GATA"/>
    <property type="match status" value="2"/>
</dbReference>
<keyword evidence="3 8" id="KW-0863">Zinc-finger</keyword>
<feature type="compositionally biased region" description="Low complexity" evidence="9">
    <location>
        <begin position="684"/>
        <end position="694"/>
    </location>
</feature>
<keyword evidence="7" id="KW-0539">Nucleus</keyword>
<dbReference type="PANTHER" id="PTHR10071:SF281">
    <property type="entry name" value="BOX A-BINDING FACTOR-RELATED"/>
    <property type="match status" value="1"/>
</dbReference>
<evidence type="ECO:0000256" key="5">
    <source>
        <dbReference type="ARBA" id="ARBA00023015"/>
    </source>
</evidence>
<dbReference type="SMART" id="SM00401">
    <property type="entry name" value="ZnF_GATA"/>
    <property type="match status" value="2"/>
</dbReference>
<feature type="compositionally biased region" description="Low complexity" evidence="9">
    <location>
        <begin position="850"/>
        <end position="899"/>
    </location>
</feature>
<feature type="compositionally biased region" description="Polar residues" evidence="9">
    <location>
        <begin position="674"/>
        <end position="683"/>
    </location>
</feature>
<feature type="compositionally biased region" description="Low complexity" evidence="9">
    <location>
        <begin position="621"/>
        <end position="644"/>
    </location>
</feature>
<feature type="region of interest" description="Disordered" evidence="9">
    <location>
        <begin position="674"/>
        <end position="815"/>
    </location>
</feature>
<feature type="compositionally biased region" description="Polar residues" evidence="9">
    <location>
        <begin position="159"/>
        <end position="189"/>
    </location>
</feature>
<sequence>MAPILNLKFKGNKSFVAFSNLSDVDALTRTWKVCTKVASYLEQGQRLENLSWRLWHLQNLMVDTDNAKSKREFKKLSKNMGDRLDREKGRNISELSAPDFKHSHSTDLIRQKAVERERSREEAAQEDAAAVANGLGVNGVGGPGTRTIKRMQFTFSVNEDQHSASSSTGFQPANGTGSYHNSDSGSAGYTAQPMHVDKPDLKPSAEFSVGKRARGIGFGAGIASAKHSTNAASSVSSTSTNAGTFTAKPNDHAHDQMDVSGDAQLTLTQRGRKTSSTSPSNAPRNNTFTNTRDAGTLSTTIRFPPLFSSDFGPAALLYPSPTLTTHLNYGEDLGLSYPHSYDSNDQNNLHSNSNSNSQVNNGASHSDDTYSAFSIPRPTIELPLDELLRGMDGFDGMDGMEGLDGGDDMDSLLNQFAPGAAGGERSWRPWSPAFFATLSQKGSSGATTNATDTSTRSSNTTQTTTATSSSTPPLFSTTSLVPPSKNNKADDFYGEDENQDVEMFDHSSSAYDRSNLLYDDNPNNEHVSAFDYDHNSTEPIQIPITTVSGNSLHALFGESPGGRSDGRLLTPFEETLSFSGQHDHLSRHNSHTDSSSHRTHLSNYEDDAESSVDVDVESDNSDSGSDSSESVELMSSTTMTTLSSAQRSTEFVYSGVGSIGGVKKKLSGIKLTLNHNKSKSLSQRRSTTPRPSSSTGGGRVAGGGLSVSSRPSASSRPYNRPTPRANARAAPRPSARPTPRAGVRNSHNSNNTTPRSSAAASRAASSRPALTVRTSSSGVSTRSSLPSATAPPSSLVSSISSSFSASGSGSGSGSGSVGFGFLESAPVSAFKVEDEGQGQNSHAGNNVNNSSSSSSTSTPPASMTTAAAVAPAPSLPLPSTTPRTTPPTTTTTSTPGAPAGQKAECSNCGATHTPLWRRGLNDELNCNACGLYCKLHKRPRPKTMRNQHGGESGRGAGAGGGGGFGSGLGGGGRETVEVMAQCYNCHTTATPLWRKDDEGKTVCNACGLYYKLHGSARPISMKSDVIRKRSRHDAHAPHAAHSAAIPANRRGSLSGGAYGYGGMYSSLFFLFFFSSAEKHQITSLPLLILKTRLLRWEGIMNPRHLFGSLLQ</sequence>
<dbReference type="Pfam" id="PF08550">
    <property type="entry name" value="GATA_AreA"/>
    <property type="match status" value="1"/>
</dbReference>
<evidence type="ECO:0000256" key="2">
    <source>
        <dbReference type="ARBA" id="ARBA00022723"/>
    </source>
</evidence>
<name>A0ABQ8UYW0_9AGAR</name>
<feature type="region of interest" description="Disordered" evidence="9">
    <location>
        <begin position="229"/>
        <end position="295"/>
    </location>
</feature>
<feature type="region of interest" description="Disordered" evidence="9">
    <location>
        <begin position="833"/>
        <end position="905"/>
    </location>
</feature>
<feature type="compositionally biased region" description="Acidic residues" evidence="9">
    <location>
        <begin position="604"/>
        <end position="620"/>
    </location>
</feature>
<keyword evidence="6" id="KW-0804">Transcription</keyword>
<feature type="compositionally biased region" description="Low complexity" evidence="9">
    <location>
        <begin position="229"/>
        <end position="242"/>
    </location>
</feature>
<evidence type="ECO:0000256" key="6">
    <source>
        <dbReference type="ARBA" id="ARBA00023163"/>
    </source>
</evidence>
<feature type="region of interest" description="Disordered" evidence="9">
    <location>
        <begin position="338"/>
        <end position="372"/>
    </location>
</feature>
<dbReference type="PRINTS" id="PR00619">
    <property type="entry name" value="GATAZNFINGER"/>
</dbReference>